<dbReference type="GO" id="GO:0016491">
    <property type="term" value="F:oxidoreductase activity"/>
    <property type="evidence" value="ECO:0007669"/>
    <property type="project" value="UniProtKB-KW"/>
</dbReference>
<dbReference type="Gene3D" id="3.40.50.740">
    <property type="match status" value="2"/>
</dbReference>
<comment type="cofactor">
    <cofactor evidence="1">
        <name>Mo-bis(molybdopterin guanine dinucleotide)</name>
        <dbReference type="ChEBI" id="CHEBI:60539"/>
    </cofactor>
</comment>
<protein>
    <submittedName>
        <fullName evidence="9">Molybdopterin-dependent oxidoreductase</fullName>
    </submittedName>
</protein>
<dbReference type="Pfam" id="PF21423">
    <property type="entry name" value="AhtL-like_1st"/>
    <property type="match status" value="1"/>
</dbReference>
<dbReference type="SUPFAM" id="SSF53706">
    <property type="entry name" value="Formate dehydrogenase/DMSO reductase, domains 1-3"/>
    <property type="match status" value="1"/>
</dbReference>
<feature type="domain" description="Molybdopterin dinucleotide-binding" evidence="7">
    <location>
        <begin position="876"/>
        <end position="958"/>
    </location>
</feature>
<keyword evidence="3" id="KW-0500">Molybdenum</keyword>
<evidence type="ECO:0000256" key="5">
    <source>
        <dbReference type="ARBA" id="ARBA00023002"/>
    </source>
</evidence>
<evidence type="ECO:0000256" key="1">
    <source>
        <dbReference type="ARBA" id="ARBA00001942"/>
    </source>
</evidence>
<keyword evidence="10" id="KW-1185">Reference proteome</keyword>
<comment type="similarity">
    <text evidence="2">Belongs to the prokaryotic molybdopterin-containing oxidoreductase family.</text>
</comment>
<dbReference type="GO" id="GO:0009055">
    <property type="term" value="F:electron transfer activity"/>
    <property type="evidence" value="ECO:0007669"/>
    <property type="project" value="TreeGrafter"/>
</dbReference>
<dbReference type="Gene3D" id="3.40.228.10">
    <property type="entry name" value="Dimethylsulfoxide Reductase, domain 2"/>
    <property type="match status" value="1"/>
</dbReference>
<evidence type="ECO:0000256" key="4">
    <source>
        <dbReference type="ARBA" id="ARBA00022723"/>
    </source>
</evidence>
<evidence type="ECO:0000259" key="6">
    <source>
        <dbReference type="Pfam" id="PF00384"/>
    </source>
</evidence>
<dbReference type="GO" id="GO:0043546">
    <property type="term" value="F:molybdopterin cofactor binding"/>
    <property type="evidence" value="ECO:0007669"/>
    <property type="project" value="InterPro"/>
</dbReference>
<evidence type="ECO:0000256" key="2">
    <source>
        <dbReference type="ARBA" id="ARBA00010312"/>
    </source>
</evidence>
<dbReference type="InterPro" id="IPR050612">
    <property type="entry name" value="Prok_Mopterin_Oxidored"/>
</dbReference>
<feature type="domain" description="Molybdopterin oxidoreductase" evidence="6">
    <location>
        <begin position="208"/>
        <end position="715"/>
    </location>
</feature>
<proteinExistence type="inferred from homology"/>
<dbReference type="Gene3D" id="2.40.40.20">
    <property type="match status" value="1"/>
</dbReference>
<dbReference type="InterPro" id="IPR006656">
    <property type="entry name" value="Mopterin_OxRdtase"/>
</dbReference>
<evidence type="ECO:0000313" key="10">
    <source>
        <dbReference type="Proteomes" id="UP000676409"/>
    </source>
</evidence>
<dbReference type="RefSeq" id="WP_211940268.1">
    <property type="nucleotide sequence ID" value="NZ_CP073078.1"/>
</dbReference>
<evidence type="ECO:0000259" key="7">
    <source>
        <dbReference type="Pfam" id="PF01568"/>
    </source>
</evidence>
<evidence type="ECO:0000313" key="9">
    <source>
        <dbReference type="EMBL" id="QUD90217.1"/>
    </source>
</evidence>
<dbReference type="PROSITE" id="PS00932">
    <property type="entry name" value="MOLYBDOPTERIN_PROK_3"/>
    <property type="match status" value="1"/>
</dbReference>
<gene>
    <name evidence="9" type="ORF">KCG34_10315</name>
</gene>
<evidence type="ECO:0000259" key="8">
    <source>
        <dbReference type="Pfam" id="PF21423"/>
    </source>
</evidence>
<dbReference type="Proteomes" id="UP000676409">
    <property type="component" value="Chromosome"/>
</dbReference>
<dbReference type="PANTHER" id="PTHR43742">
    <property type="entry name" value="TRIMETHYLAMINE-N-OXIDE REDUCTASE"/>
    <property type="match status" value="1"/>
</dbReference>
<name>A0A975G439_9CAUL</name>
<accession>A0A975G439</accession>
<dbReference type="Gene3D" id="2.20.25.340">
    <property type="match status" value="1"/>
</dbReference>
<dbReference type="InterPro" id="IPR009010">
    <property type="entry name" value="Asp_de-COase-like_dom_sf"/>
</dbReference>
<dbReference type="Pfam" id="PF01568">
    <property type="entry name" value="Molydop_binding"/>
    <property type="match status" value="1"/>
</dbReference>
<dbReference type="AlphaFoldDB" id="A0A975G439"/>
<dbReference type="GO" id="GO:0030151">
    <property type="term" value="F:molybdenum ion binding"/>
    <property type="evidence" value="ECO:0007669"/>
    <property type="project" value="TreeGrafter"/>
</dbReference>
<dbReference type="InterPro" id="IPR049032">
    <property type="entry name" value="AhtL-like_N"/>
</dbReference>
<keyword evidence="5" id="KW-0560">Oxidoreductase</keyword>
<dbReference type="GO" id="GO:0009061">
    <property type="term" value="P:anaerobic respiration"/>
    <property type="evidence" value="ECO:0007669"/>
    <property type="project" value="TreeGrafter"/>
</dbReference>
<dbReference type="EMBL" id="CP073078">
    <property type="protein sequence ID" value="QUD90217.1"/>
    <property type="molecule type" value="Genomic_DNA"/>
</dbReference>
<sequence length="997" mass="111736">MDMKSLRLKATLVGLTHLFRMKAKSSPSFRAHLGKRDCVVQIGLKDNSIARHYIFQGGRVASRRGPHPRADVTMMFKDVDTAVTLLTPPVNYAETVHAGKNFRVFLMGDDEAIAWFMQLANKLETDAWRYGEAMRDGSTRYTQMTNGGPLHVYVKDGRIVRTNIIEFTEDDRCGWTLTARGRTFAPRKKALVAPHALSMKANVYSDKRLLHPMKRMDFDPNGERNPQNRGKSGYVRISWDEALEIVSNEIVRQKQAHGPGSIALAHPSHHQWGNVGYYLSAMMRFGNAIGVTRVVLNPDSWEGWYWGAMHHYGNSMRLGATGGYGTLEDALQNCELMIYWSSDPESQFGAYGGTEASERRLWAKELGIKTVHINPHYCPTASFVGGKWLPIRPGTDTAMALAIMNVWMKEGLYDRWFVENRTTGFDEWKAYVLGVTDGVDKTPEWQAAETGISAREVRALAREWGRKKTYLGCGVNGGGFGGACRNASGIQWARAMVMLMAMQGWGKPGVNFGNLSNGAPVDLEFYFPGYGEGGISGELMATGSATNNYVRMPHLPSVNPVQQAIPRQRLPGAILDGFAEGYFLEPMAAENQMRPFFYPAPGYSKVHMLYKYGASYMSTINGSSRFEQMYQSPELECVVSQAIWMEGETQFADVILPACTQFERFDIGEWSNSGGFGLHWMAQLNHRVIALQHKCIEPLGESKSDYQIFWDICKRLGLGSYYSEGSSEEDWVQRVYKSTDLPKHISWKKFLRKGYFVVPPETEQRKTGVDMRWFYEGRPKDIPEPYPLPAGYSGQFLHGLQTQSGKFEFVPNSLKRLQGNEDRPPVLQYTRAFEGPHAAALYAKYPLQLLIAHQRFSFHTAQDGKSSAINDVLDHRVLRDGHYYHIVRMARRDADTRGIAHHDLVRVFNGRGSVICAADVTERLAPGVAHSYESSARYEPIDGPGTPDLGGSMNLLSPDRMQARGTVASAGSLCLVQIEKWERPQGVAASEGQQEFA</sequence>
<dbReference type="GO" id="GO:0030288">
    <property type="term" value="C:outer membrane-bounded periplasmic space"/>
    <property type="evidence" value="ECO:0007669"/>
    <property type="project" value="TreeGrafter"/>
</dbReference>
<keyword evidence="4" id="KW-0479">Metal-binding</keyword>
<dbReference type="KEGG" id="caul:KCG34_10315"/>
<dbReference type="Pfam" id="PF00384">
    <property type="entry name" value="Molybdopterin"/>
    <property type="match status" value="1"/>
</dbReference>
<dbReference type="InterPro" id="IPR006657">
    <property type="entry name" value="MoPterin_dinucl-bd_dom"/>
</dbReference>
<reference evidence="9" key="1">
    <citation type="submission" date="2021-04" db="EMBL/GenBank/DDBJ databases">
        <title>The complete genome sequence of Caulobacter sp. S6.</title>
        <authorList>
            <person name="Tang Y."/>
            <person name="Ouyang W."/>
            <person name="Liu Q."/>
            <person name="Huang B."/>
            <person name="Guo Z."/>
            <person name="Lei P."/>
        </authorList>
    </citation>
    <scope>NUCLEOTIDE SEQUENCE</scope>
    <source>
        <strain evidence="9">S6</strain>
    </source>
</reference>
<evidence type="ECO:0000256" key="3">
    <source>
        <dbReference type="ARBA" id="ARBA00022505"/>
    </source>
</evidence>
<dbReference type="PANTHER" id="PTHR43742:SF10">
    <property type="entry name" value="TRIMETHYLAMINE-N-OXIDE REDUCTASE 2"/>
    <property type="match status" value="1"/>
</dbReference>
<dbReference type="SUPFAM" id="SSF50692">
    <property type="entry name" value="ADC-like"/>
    <property type="match status" value="1"/>
</dbReference>
<feature type="domain" description="Pyrogallol hydroxytransferase large subunit-like N-terminal" evidence="8">
    <location>
        <begin position="148"/>
        <end position="201"/>
    </location>
</feature>
<dbReference type="InterPro" id="IPR006655">
    <property type="entry name" value="Mopterin_OxRdtase_prok_CS"/>
</dbReference>
<organism evidence="9 10">
    <name type="scientific">Phenylobacterium montanum</name>
    <dbReference type="NCBI Taxonomy" id="2823693"/>
    <lineage>
        <taxon>Bacteria</taxon>
        <taxon>Pseudomonadati</taxon>
        <taxon>Pseudomonadota</taxon>
        <taxon>Alphaproteobacteria</taxon>
        <taxon>Caulobacterales</taxon>
        <taxon>Caulobacteraceae</taxon>
        <taxon>Phenylobacterium</taxon>
    </lineage>
</organism>